<evidence type="ECO:0000313" key="3">
    <source>
        <dbReference type="EMBL" id="MUL36126.1"/>
    </source>
</evidence>
<comment type="caution">
    <text evidence="3">The sequence shown here is derived from an EMBL/GenBank/DDBJ whole genome shotgun (WGS) entry which is preliminary data.</text>
</comment>
<dbReference type="Pfam" id="PF11741">
    <property type="entry name" value="AMIN"/>
    <property type="match status" value="1"/>
</dbReference>
<dbReference type="AlphaFoldDB" id="A0A6N8FW11"/>
<feature type="transmembrane region" description="Helical" evidence="1">
    <location>
        <begin position="20"/>
        <end position="50"/>
    </location>
</feature>
<evidence type="ECO:0000313" key="4">
    <source>
        <dbReference type="Proteomes" id="UP000441797"/>
    </source>
</evidence>
<sequence>MKVILDYLKQQAINQRFDRLLKQVCGVMVMLSRLMMLFSLFPVLMAQVAWAEMETEQSSPHQTIPNIPRLNQFDQPATTVDEWVTQLTQFSNTQVRNVFLTPTVGGVNVILESGQPLPTPLTSVVGNAFIAEFANTELHLAEGEFQAANPTKGIALVSVTSLPNNRVRVAITGVDTPPTVNLSLESQGLVLAITPKTEIVTTDEDAIEIL</sequence>
<keyword evidence="4" id="KW-1185">Reference proteome</keyword>
<keyword evidence="1" id="KW-0812">Transmembrane</keyword>
<proteinExistence type="predicted"/>
<dbReference type="EMBL" id="NAPY01000008">
    <property type="protein sequence ID" value="MUL36126.1"/>
    <property type="molecule type" value="Genomic_DNA"/>
</dbReference>
<gene>
    <name evidence="3" type="ORF">BWI75_07130</name>
</gene>
<evidence type="ECO:0000259" key="2">
    <source>
        <dbReference type="Pfam" id="PF11741"/>
    </source>
</evidence>
<reference evidence="3 4" key="1">
    <citation type="journal article" date="2019" name="Front. Microbiol.">
        <title>Genomic Features for Desiccation Tolerance and Sugar Biosynthesis in the Extremophile Gloeocapsopsis sp. UTEX B3054.</title>
        <authorList>
            <person name="Urrejola C."/>
            <person name="Alcorta J."/>
            <person name="Salas L."/>
            <person name="Vasquez M."/>
            <person name="Polz M.F."/>
            <person name="Vicuna R."/>
            <person name="Diez B."/>
        </authorList>
    </citation>
    <scope>NUCLEOTIDE SEQUENCE [LARGE SCALE GENOMIC DNA]</scope>
    <source>
        <strain evidence="3 4">1H9</strain>
    </source>
</reference>
<feature type="domain" description="AMIN" evidence="2">
    <location>
        <begin position="101"/>
        <end position="192"/>
    </location>
</feature>
<keyword evidence="1" id="KW-1133">Transmembrane helix</keyword>
<name>A0A6N8FW11_9CHRO</name>
<dbReference type="InterPro" id="IPR021731">
    <property type="entry name" value="AMIN_dom"/>
</dbReference>
<evidence type="ECO:0000256" key="1">
    <source>
        <dbReference type="SAM" id="Phobius"/>
    </source>
</evidence>
<dbReference type="Proteomes" id="UP000441797">
    <property type="component" value="Unassembled WGS sequence"/>
</dbReference>
<protein>
    <recommendedName>
        <fullName evidence="2">AMIN domain-containing protein</fullName>
    </recommendedName>
</protein>
<accession>A0A6N8FW11</accession>
<keyword evidence="1" id="KW-0472">Membrane</keyword>
<dbReference type="RefSeq" id="WP_129590142.1">
    <property type="nucleotide sequence ID" value="NZ_CAWNSU010000074.1"/>
</dbReference>
<organism evidence="3 4">
    <name type="scientific">Gloeocapsopsis dulcis AAB1 = 1H9</name>
    <dbReference type="NCBI Taxonomy" id="1433147"/>
    <lineage>
        <taxon>Bacteria</taxon>
        <taxon>Bacillati</taxon>
        <taxon>Cyanobacteriota</taxon>
        <taxon>Cyanophyceae</taxon>
        <taxon>Oscillatoriophycideae</taxon>
        <taxon>Chroococcales</taxon>
        <taxon>Chroococcaceae</taxon>
        <taxon>Gloeocapsopsis</taxon>
        <taxon>Gloeocapsopsis dulcis</taxon>
    </lineage>
</organism>